<dbReference type="AlphaFoldDB" id="A0A9X3AKP8"/>
<organism evidence="7 8">
    <name type="scientific">Tsuneonella litorea</name>
    <dbReference type="NCBI Taxonomy" id="2976475"/>
    <lineage>
        <taxon>Bacteria</taxon>
        <taxon>Pseudomonadati</taxon>
        <taxon>Pseudomonadota</taxon>
        <taxon>Alphaproteobacteria</taxon>
        <taxon>Sphingomonadales</taxon>
        <taxon>Erythrobacteraceae</taxon>
        <taxon>Tsuneonella</taxon>
    </lineage>
</organism>
<keyword evidence="4 5" id="KW-0249">Electron transport</keyword>
<comment type="similarity">
    <text evidence="2 5">Belongs to the glutaredoxin family.</text>
</comment>
<evidence type="ECO:0000256" key="3">
    <source>
        <dbReference type="ARBA" id="ARBA00022448"/>
    </source>
</evidence>
<proteinExistence type="inferred from homology"/>
<evidence type="ECO:0000313" key="7">
    <source>
        <dbReference type="EMBL" id="MCT2558679.1"/>
    </source>
</evidence>
<dbReference type="PROSITE" id="PS51354">
    <property type="entry name" value="GLUTAREDOXIN_2"/>
    <property type="match status" value="1"/>
</dbReference>
<dbReference type="EMBL" id="JAOAMV010000003">
    <property type="protein sequence ID" value="MCT2558679.1"/>
    <property type="molecule type" value="Genomic_DNA"/>
</dbReference>
<keyword evidence="3 5" id="KW-0813">Transport</keyword>
<evidence type="ECO:0000259" key="6">
    <source>
        <dbReference type="PROSITE" id="PS50404"/>
    </source>
</evidence>
<dbReference type="InterPro" id="IPR036249">
    <property type="entry name" value="Thioredoxin-like_sf"/>
</dbReference>
<dbReference type="InterPro" id="IPR004045">
    <property type="entry name" value="Glutathione_S-Trfase_N"/>
</dbReference>
<dbReference type="PRINTS" id="PR00160">
    <property type="entry name" value="GLUTAREDOXIN"/>
</dbReference>
<comment type="function">
    <text evidence="1 5">Has a glutathione-disulfide oxidoreductase activity in the presence of NADPH and glutathione reductase. Reduces low molecular weight disulfides and proteins.</text>
</comment>
<reference evidence="7" key="1">
    <citation type="submission" date="2022-09" db="EMBL/GenBank/DDBJ databases">
        <title>The genome sequence of Tsuneonella sp. YG55.</title>
        <authorList>
            <person name="Liu Y."/>
        </authorList>
    </citation>
    <scope>NUCLEOTIDE SEQUENCE</scope>
    <source>
        <strain evidence="7">YG55</strain>
    </source>
</reference>
<accession>A0A9X3AKP8</accession>
<dbReference type="NCBIfam" id="TIGR02181">
    <property type="entry name" value="GRX_bact"/>
    <property type="match status" value="1"/>
</dbReference>
<feature type="domain" description="GST N-terminal" evidence="6">
    <location>
        <begin position="4"/>
        <end position="87"/>
    </location>
</feature>
<dbReference type="InterPro" id="IPR014025">
    <property type="entry name" value="Glutaredoxin_subgr"/>
</dbReference>
<dbReference type="RefSeq" id="WP_259961553.1">
    <property type="nucleotide sequence ID" value="NZ_JAOAMV010000003.1"/>
</dbReference>
<dbReference type="Pfam" id="PF00462">
    <property type="entry name" value="Glutaredoxin"/>
    <property type="match status" value="1"/>
</dbReference>
<dbReference type="PANTHER" id="PTHR45694">
    <property type="entry name" value="GLUTAREDOXIN 2"/>
    <property type="match status" value="1"/>
</dbReference>
<dbReference type="Gene3D" id="3.40.30.10">
    <property type="entry name" value="Glutaredoxin"/>
    <property type="match status" value="1"/>
</dbReference>
<dbReference type="GO" id="GO:0005737">
    <property type="term" value="C:cytoplasm"/>
    <property type="evidence" value="ECO:0007669"/>
    <property type="project" value="TreeGrafter"/>
</dbReference>
<keyword evidence="5" id="KW-0963">Cytoplasm</keyword>
<dbReference type="PROSITE" id="PS50404">
    <property type="entry name" value="GST_NTER"/>
    <property type="match status" value="1"/>
</dbReference>
<gene>
    <name evidence="7" type="primary">grxC</name>
    <name evidence="7" type="ORF">N0B51_06775</name>
</gene>
<dbReference type="GO" id="GO:0015038">
    <property type="term" value="F:glutathione disulfide oxidoreductase activity"/>
    <property type="evidence" value="ECO:0007669"/>
    <property type="project" value="UniProtKB-UniRule"/>
</dbReference>
<sequence length="87" mass="9500">MAAPEVVIYTKFGCGYCFRAKRLLDAKGVDYTEHDITMGGPKRAEMMDRAPNARTVPQIFIGETHVGGSDELHALDQSGKLDAMLQG</sequence>
<evidence type="ECO:0000313" key="8">
    <source>
        <dbReference type="Proteomes" id="UP001142648"/>
    </source>
</evidence>
<protein>
    <recommendedName>
        <fullName evidence="5">Glutaredoxin</fullName>
    </recommendedName>
</protein>
<dbReference type="GO" id="GO:0045454">
    <property type="term" value="P:cell redox homeostasis"/>
    <property type="evidence" value="ECO:0007669"/>
    <property type="project" value="InterPro"/>
</dbReference>
<dbReference type="InterPro" id="IPR011900">
    <property type="entry name" value="GRX_bact"/>
</dbReference>
<evidence type="ECO:0000256" key="5">
    <source>
        <dbReference type="RuleBase" id="RU364065"/>
    </source>
</evidence>
<keyword evidence="5" id="KW-0676">Redox-active center</keyword>
<dbReference type="GO" id="GO:0034599">
    <property type="term" value="P:cellular response to oxidative stress"/>
    <property type="evidence" value="ECO:0007669"/>
    <property type="project" value="TreeGrafter"/>
</dbReference>
<dbReference type="Proteomes" id="UP001142648">
    <property type="component" value="Unassembled WGS sequence"/>
</dbReference>
<dbReference type="InterPro" id="IPR002109">
    <property type="entry name" value="Glutaredoxin"/>
</dbReference>
<evidence type="ECO:0000256" key="2">
    <source>
        <dbReference type="ARBA" id="ARBA00007787"/>
    </source>
</evidence>
<keyword evidence="8" id="KW-1185">Reference proteome</keyword>
<name>A0A9X3AKP8_9SPHN</name>
<dbReference type="CDD" id="cd03418">
    <property type="entry name" value="GRX_GRXb_1_3_like"/>
    <property type="match status" value="1"/>
</dbReference>
<evidence type="ECO:0000256" key="4">
    <source>
        <dbReference type="ARBA" id="ARBA00022982"/>
    </source>
</evidence>
<evidence type="ECO:0000256" key="1">
    <source>
        <dbReference type="ARBA" id="ARBA00002549"/>
    </source>
</evidence>
<dbReference type="PANTHER" id="PTHR45694:SF18">
    <property type="entry name" value="GLUTAREDOXIN-1-RELATED"/>
    <property type="match status" value="1"/>
</dbReference>
<comment type="caution">
    <text evidence="7">The sequence shown here is derived from an EMBL/GenBank/DDBJ whole genome shotgun (WGS) entry which is preliminary data.</text>
</comment>
<dbReference type="SUPFAM" id="SSF52833">
    <property type="entry name" value="Thioredoxin-like"/>
    <property type="match status" value="1"/>
</dbReference>